<reference evidence="5" key="1">
    <citation type="submission" date="2006-06" db="EMBL/GenBank/DDBJ databases">
        <title>Complete sequence of Plasmid 2 of Chelativorans sp. BNC1.</title>
        <authorList>
            <consortium name="US DOE Joint Genome Institute"/>
            <person name="Copeland A."/>
            <person name="Lucas S."/>
            <person name="Lapidus A."/>
            <person name="Barry K."/>
            <person name="Detter J.C."/>
            <person name="Glavina del Rio T."/>
            <person name="Hammon N."/>
            <person name="Israni S."/>
            <person name="Dalin E."/>
            <person name="Tice H."/>
            <person name="Pitluck S."/>
            <person name="Chertkov O."/>
            <person name="Brettin T."/>
            <person name="Bruce D."/>
            <person name="Han C."/>
            <person name="Tapia R."/>
            <person name="Gilna P."/>
            <person name="Schmutz J."/>
            <person name="Larimer F."/>
            <person name="Land M."/>
            <person name="Hauser L."/>
            <person name="Kyrpides N."/>
            <person name="Mikhailova N."/>
            <person name="Richardson P."/>
        </authorList>
    </citation>
    <scope>NUCLEOTIDE SEQUENCE</scope>
    <source>
        <strain evidence="5">BNC1</strain>
        <plasmid evidence="5">2</plasmid>
    </source>
</reference>
<dbReference type="Pfam" id="PF01315">
    <property type="entry name" value="Ald_Xan_dh_C"/>
    <property type="match status" value="1"/>
</dbReference>
<feature type="compositionally biased region" description="Basic and acidic residues" evidence="3">
    <location>
        <begin position="519"/>
        <end position="530"/>
    </location>
</feature>
<evidence type="ECO:0000313" key="5">
    <source>
        <dbReference type="EMBL" id="ABG65580.1"/>
    </source>
</evidence>
<name>Q11AJ5_CHESB</name>
<dbReference type="InterPro" id="IPR046867">
    <property type="entry name" value="AldOxase/xan_DH_MoCoBD2"/>
</dbReference>
<dbReference type="SMART" id="SM01008">
    <property type="entry name" value="Ald_Xan_dh_C"/>
    <property type="match status" value="1"/>
</dbReference>
<dbReference type="Gene3D" id="3.30.365.10">
    <property type="entry name" value="Aldehyde oxidase/xanthine dehydrogenase, molybdopterin binding domain"/>
    <property type="match status" value="4"/>
</dbReference>
<dbReference type="InterPro" id="IPR037165">
    <property type="entry name" value="AldOxase/xan_DH_Mopterin-bd_sf"/>
</dbReference>
<sequence length="773" mass="81102">MQAILSDERGQTRAGRREDLRFLIGNGRYTSDVKPEGCLIARFVRSEHPHARIIGIDSRQAASLPGVRAIFTAADLEAAGVGPEPGGIAYPRADGSPAPKTDRPALASGIARYLGEPVAMVVADTAAEAEDAAEAVEVTYQPLPYVTTVASARSTTDAPRVWEPDNIGFVWRGGDMDTAERALAGAAHVTRLSCKVSRVGACPLETRAFLAWIEPDGRLGMSASHQSPHGLLNALKARGLDDDPHVRIGDVGGSFGMKGGLHGEGAAVAFAAKYLGQPVLWESSRSEAMLSDPGGREADAKIAVGLDADARIVALTGRIDLNVGAYLSGGSGGAVNNIGSMAGVYEIPVIGVEVRGVLSNTPPIAAYRGAGRPEAAYYIERILDVAAHELGLDPLELRRRNLVPPERMPFRTALTFTYDCGDFPALIERGTAEADLAHFPARRAEAERNGRLLGLGVAICIETSGGTIRGPSPDHAKVSLLSDGSLLVEPGSFSVGQGHETAFPNLVAEHFGVEPERVLHRQGDTDRLESGRGNGGSGSTSVGGPAISDACNKLITQLAAIAARQFGVAAEDIVFEAGVFRDSKSNQSLSLAEFAGGLPIGEDGTVAVAQGSFKPLAPTFPNGMHVAEIEIDPETGERWLTRYTAVEDLGRVLNSELVEGQIHGGVAQGAGQALSEELLYDADGQLLTGSFMDYAMPRADDLVGYRFATSNVPTRVNPLGVKGVGEAGTVGALCAVMNAVNDALRPLGVRHLDMPATPHRIWSAIRQAKDGSP</sequence>
<dbReference type="InterPro" id="IPR016208">
    <property type="entry name" value="Ald_Oxase/xanthine_DH-like"/>
</dbReference>
<dbReference type="Pfam" id="PF02738">
    <property type="entry name" value="MoCoBD_1"/>
    <property type="match status" value="1"/>
</dbReference>
<dbReference type="Pfam" id="PF20256">
    <property type="entry name" value="MoCoBD_2"/>
    <property type="match status" value="1"/>
</dbReference>
<keyword evidence="2" id="KW-0560">Oxidoreductase</keyword>
<dbReference type="SUPFAM" id="SSF56003">
    <property type="entry name" value="Molybdenum cofactor-binding domain"/>
    <property type="match status" value="1"/>
</dbReference>
<evidence type="ECO:0000256" key="3">
    <source>
        <dbReference type="SAM" id="MobiDB-lite"/>
    </source>
</evidence>
<dbReference type="PANTHER" id="PTHR11908">
    <property type="entry name" value="XANTHINE DEHYDROGENASE"/>
    <property type="match status" value="1"/>
</dbReference>
<keyword evidence="1" id="KW-0500">Molybdenum</keyword>
<organism evidence="5">
    <name type="scientific">Chelativorans sp. (strain BNC1)</name>
    <dbReference type="NCBI Taxonomy" id="266779"/>
    <lineage>
        <taxon>Bacteria</taxon>
        <taxon>Pseudomonadati</taxon>
        <taxon>Pseudomonadota</taxon>
        <taxon>Alphaproteobacteria</taxon>
        <taxon>Hyphomicrobiales</taxon>
        <taxon>Phyllobacteriaceae</taxon>
        <taxon>Chelativorans</taxon>
    </lineage>
</organism>
<feature type="domain" description="Aldehyde oxidase/xanthine dehydrogenase a/b hammerhead" evidence="4">
    <location>
        <begin position="24"/>
        <end position="144"/>
    </location>
</feature>
<gene>
    <name evidence="5" type="ordered locus">Meso_4559</name>
</gene>
<keyword evidence="5" id="KW-0614">Plasmid</keyword>
<dbReference type="InterPro" id="IPR008274">
    <property type="entry name" value="AldOxase/xan_DH_MoCoBD1"/>
</dbReference>
<dbReference type="Gene3D" id="3.90.1170.50">
    <property type="entry name" value="Aldehyde oxidase/xanthine dehydrogenase, a/b hammerhead"/>
    <property type="match status" value="1"/>
</dbReference>
<dbReference type="OrthoDB" id="9758509at2"/>
<evidence type="ECO:0000256" key="2">
    <source>
        <dbReference type="ARBA" id="ARBA00023002"/>
    </source>
</evidence>
<accession>Q11AJ5</accession>
<dbReference type="PANTHER" id="PTHR11908:SF132">
    <property type="entry name" value="ALDEHYDE OXIDASE 1-RELATED"/>
    <property type="match status" value="1"/>
</dbReference>
<geneLocation type="plasmid" evidence="5">
    <name>2</name>
</geneLocation>
<dbReference type="SUPFAM" id="SSF54665">
    <property type="entry name" value="CO dehydrogenase molybdoprotein N-domain-like"/>
    <property type="match status" value="1"/>
</dbReference>
<dbReference type="KEGG" id="mes:Meso_4559"/>
<dbReference type="eggNOG" id="COG1529">
    <property type="taxonomic scope" value="Bacteria"/>
</dbReference>
<dbReference type="GO" id="GO:0016491">
    <property type="term" value="F:oxidoreductase activity"/>
    <property type="evidence" value="ECO:0007669"/>
    <property type="project" value="UniProtKB-KW"/>
</dbReference>
<evidence type="ECO:0000256" key="1">
    <source>
        <dbReference type="ARBA" id="ARBA00022505"/>
    </source>
</evidence>
<dbReference type="EMBL" id="CP000391">
    <property type="protein sequence ID" value="ABG65580.1"/>
    <property type="molecule type" value="Genomic_DNA"/>
</dbReference>
<protein>
    <submittedName>
        <fullName evidence="5">Aldehyde oxidase and xanthine dehydrogenase, molybdopterin binding protein</fullName>
    </submittedName>
</protein>
<feature type="region of interest" description="Disordered" evidence="3">
    <location>
        <begin position="519"/>
        <end position="543"/>
    </location>
</feature>
<dbReference type="AlphaFoldDB" id="Q11AJ5"/>
<evidence type="ECO:0000259" key="4">
    <source>
        <dbReference type="SMART" id="SM01008"/>
    </source>
</evidence>
<dbReference type="HOGENOM" id="CLU_001681_2_0_5"/>
<dbReference type="InterPro" id="IPR036856">
    <property type="entry name" value="Ald_Oxase/Xan_DH_a/b_sf"/>
</dbReference>
<proteinExistence type="predicted"/>
<dbReference type="GO" id="GO:0005506">
    <property type="term" value="F:iron ion binding"/>
    <property type="evidence" value="ECO:0007669"/>
    <property type="project" value="InterPro"/>
</dbReference>
<dbReference type="InterPro" id="IPR000674">
    <property type="entry name" value="Ald_Oxase/Xan_DH_a/b"/>
</dbReference>